<dbReference type="RefSeq" id="WP_165841092.1">
    <property type="nucleotide sequence ID" value="NZ_CP104377.1"/>
</dbReference>
<dbReference type="Proteomes" id="UP001058290">
    <property type="component" value="Chromosome"/>
</dbReference>
<comment type="similarity">
    <text evidence="1 2">Belongs to the calycin superfamily. Lipocalin family.</text>
</comment>
<dbReference type="EMBL" id="CP104377">
    <property type="protein sequence ID" value="UXC19780.1"/>
    <property type="molecule type" value="Genomic_DNA"/>
</dbReference>
<keyword evidence="2" id="KW-0472">Membrane</keyword>
<dbReference type="Gene3D" id="2.40.128.20">
    <property type="match status" value="1"/>
</dbReference>
<sequence>MAAPAADAAPAASSKRAKRPPPAAAPKAAAPSHAAAVAPAPAPLVSAANLDLERFMGLWYKVAKVEEPQDALRTRERYEFLQRYDGGVRVIATSYDPLSNRWDRRQDYMAPVDAKGAALSSHYQLPIPVHFSISRFGPFGVSYYVVALDPYYQWAMVAGPGPKSFSILSRRSELEPEMRTSLEQLATRQNLLKAALQWAGPDQESAPR</sequence>
<dbReference type="InterPro" id="IPR022272">
    <property type="entry name" value="Lipocalin_CS"/>
</dbReference>
<evidence type="ECO:0000313" key="5">
    <source>
        <dbReference type="EMBL" id="UXC19780.1"/>
    </source>
</evidence>
<protein>
    <recommendedName>
        <fullName evidence="2">Outer membrane lipoprotein Blc</fullName>
    </recommendedName>
</protein>
<keyword evidence="6" id="KW-1185">Reference proteome</keyword>
<dbReference type="PROSITE" id="PS00213">
    <property type="entry name" value="LIPOCALIN"/>
    <property type="match status" value="1"/>
</dbReference>
<comment type="subunit">
    <text evidence="2">Homodimer.</text>
</comment>
<keyword evidence="2" id="KW-0998">Cell outer membrane</keyword>
<accession>A0ABY6A0I0</accession>
<dbReference type="SUPFAM" id="SSF50814">
    <property type="entry name" value="Lipocalins"/>
    <property type="match status" value="1"/>
</dbReference>
<dbReference type="InterPro" id="IPR012674">
    <property type="entry name" value="Calycin"/>
</dbReference>
<evidence type="ECO:0000259" key="4">
    <source>
        <dbReference type="Pfam" id="PF08212"/>
    </source>
</evidence>
<evidence type="ECO:0000256" key="3">
    <source>
        <dbReference type="SAM" id="MobiDB-lite"/>
    </source>
</evidence>
<comment type="subcellular location">
    <subcellularLocation>
        <location evidence="2">Cell outer membrane</location>
    </subcellularLocation>
</comment>
<comment type="function">
    <text evidence="2">Involved in the storage or transport of lipids necessary for membrane maintenance under stressful conditions. Displays a binding preference for lysophospholipids.</text>
</comment>
<gene>
    <name evidence="5" type="ORF">N4T19_06650</name>
</gene>
<dbReference type="InterPro" id="IPR000566">
    <property type="entry name" value="Lipocln_cytosolic_FA-bd_dom"/>
</dbReference>
<evidence type="ECO:0000313" key="6">
    <source>
        <dbReference type="Proteomes" id="UP001058290"/>
    </source>
</evidence>
<reference evidence="5" key="1">
    <citation type="submission" date="2022-09" db="EMBL/GenBank/DDBJ databases">
        <title>Bacterial diversity in gut of crayfish and pufferfish.</title>
        <authorList>
            <person name="Huang Y."/>
        </authorList>
    </citation>
    <scope>NUCLEOTIDE SEQUENCE</scope>
    <source>
        <strain evidence="5">PR12</strain>
    </source>
</reference>
<name>A0ABY6A0I0_9BURK</name>
<evidence type="ECO:0000256" key="1">
    <source>
        <dbReference type="ARBA" id="ARBA00006889"/>
    </source>
</evidence>
<dbReference type="PIRSF" id="PIRSF036893">
    <property type="entry name" value="Lipocalin_ApoD"/>
    <property type="match status" value="1"/>
</dbReference>
<dbReference type="InterPro" id="IPR022271">
    <property type="entry name" value="Lipocalin_ApoD"/>
</dbReference>
<keyword evidence="2" id="KW-0449">Lipoprotein</keyword>
<organism evidence="5 6">
    <name type="scientific">Comamonas squillarum</name>
    <dbReference type="NCBI Taxonomy" id="2977320"/>
    <lineage>
        <taxon>Bacteria</taxon>
        <taxon>Pseudomonadati</taxon>
        <taxon>Pseudomonadota</taxon>
        <taxon>Betaproteobacteria</taxon>
        <taxon>Burkholderiales</taxon>
        <taxon>Comamonadaceae</taxon>
        <taxon>Comamonas</taxon>
    </lineage>
</organism>
<keyword evidence="2" id="KW-0446">Lipid-binding</keyword>
<feature type="compositionally biased region" description="Low complexity" evidence="3">
    <location>
        <begin position="1"/>
        <end position="14"/>
    </location>
</feature>
<evidence type="ECO:0000256" key="2">
    <source>
        <dbReference type="PIRNR" id="PIRNR036893"/>
    </source>
</evidence>
<feature type="region of interest" description="Disordered" evidence="3">
    <location>
        <begin position="1"/>
        <end position="32"/>
    </location>
</feature>
<proteinExistence type="inferred from homology"/>
<feature type="domain" description="Lipocalin/cytosolic fatty-acid binding" evidence="4">
    <location>
        <begin position="50"/>
        <end position="198"/>
    </location>
</feature>
<dbReference type="Pfam" id="PF08212">
    <property type="entry name" value="Lipocalin_2"/>
    <property type="match status" value="1"/>
</dbReference>